<proteinExistence type="predicted"/>
<dbReference type="Gene3D" id="1.10.260.40">
    <property type="entry name" value="lambda repressor-like DNA-binding domains"/>
    <property type="match status" value="1"/>
</dbReference>
<comment type="caution">
    <text evidence="2">The sequence shown here is derived from an EMBL/GenBank/DDBJ whole genome shotgun (WGS) entry which is preliminary data.</text>
</comment>
<accession>A0A2A9FAU9</accession>
<dbReference type="GO" id="GO:0003677">
    <property type="term" value="F:DNA binding"/>
    <property type="evidence" value="ECO:0007669"/>
    <property type="project" value="InterPro"/>
</dbReference>
<protein>
    <submittedName>
        <fullName evidence="2">Helix-turn-helix protein</fullName>
    </submittedName>
</protein>
<evidence type="ECO:0000313" key="3">
    <source>
        <dbReference type="Proteomes" id="UP000243542"/>
    </source>
</evidence>
<dbReference type="Proteomes" id="UP000243542">
    <property type="component" value="Unassembled WGS sequence"/>
</dbReference>
<dbReference type="InterPro" id="IPR001387">
    <property type="entry name" value="Cro/C1-type_HTH"/>
</dbReference>
<dbReference type="InterPro" id="IPR010982">
    <property type="entry name" value="Lambda_DNA-bd_dom_sf"/>
</dbReference>
<dbReference type="Pfam" id="PF13560">
    <property type="entry name" value="HTH_31"/>
    <property type="match status" value="1"/>
</dbReference>
<dbReference type="InterPro" id="IPR043917">
    <property type="entry name" value="DUF5753"/>
</dbReference>
<dbReference type="PROSITE" id="PS50943">
    <property type="entry name" value="HTH_CROC1"/>
    <property type="match status" value="1"/>
</dbReference>
<feature type="domain" description="HTH cro/C1-type" evidence="1">
    <location>
        <begin position="18"/>
        <end position="75"/>
    </location>
</feature>
<evidence type="ECO:0000313" key="2">
    <source>
        <dbReference type="EMBL" id="PFG47926.1"/>
    </source>
</evidence>
<dbReference type="EMBL" id="PDJK01000002">
    <property type="protein sequence ID" value="PFG47926.1"/>
    <property type="molecule type" value="Genomic_DNA"/>
</dbReference>
<keyword evidence="3" id="KW-1185">Reference proteome</keyword>
<dbReference type="SMART" id="SM00530">
    <property type="entry name" value="HTH_XRE"/>
    <property type="match status" value="1"/>
</dbReference>
<dbReference type="CDD" id="cd00093">
    <property type="entry name" value="HTH_XRE"/>
    <property type="match status" value="1"/>
</dbReference>
<dbReference type="SUPFAM" id="SSF47413">
    <property type="entry name" value="lambda repressor-like DNA-binding domains"/>
    <property type="match status" value="1"/>
</dbReference>
<name>A0A2A9FAU9_9PSEU</name>
<dbReference type="RefSeq" id="WP_098511956.1">
    <property type="nucleotide sequence ID" value="NZ_JBIAKZ010000055.1"/>
</dbReference>
<evidence type="ECO:0000259" key="1">
    <source>
        <dbReference type="PROSITE" id="PS50943"/>
    </source>
</evidence>
<dbReference type="AlphaFoldDB" id="A0A2A9FAU9"/>
<sequence length="284" mass="30713">MKTNDRGVFRNRLLGIALRTARKDAHFGVRELARRVGVNPALLSNWELGERTPKREDVAGILGALGVVGTEKQRILHLARLTGPGLILPGNLSNRDHLAALRDCETLSTTIRTWHPLRIPDLLQIPDYTMAVLAAQGFSPADSQELAALRTESGNIIHGPHSTPITAYIGASALTNLVGSPAIMCRQLDMLVVPSTGTTVRVVPDDTDEHPGRSGPFTLYDTRAATVAYIAHHNGGTFLPDDRHEFHAVINRLDKIAKTPIESAMIIGGIAAKYTRSEHSPGDG</sequence>
<gene>
    <name evidence="2" type="ORF">ATK36_2992</name>
</gene>
<dbReference type="Pfam" id="PF19054">
    <property type="entry name" value="DUF5753"/>
    <property type="match status" value="1"/>
</dbReference>
<reference evidence="2 3" key="1">
    <citation type="submission" date="2017-10" db="EMBL/GenBank/DDBJ databases">
        <title>Sequencing the genomes of 1000 actinobacteria strains.</title>
        <authorList>
            <person name="Klenk H.-P."/>
        </authorList>
    </citation>
    <scope>NUCLEOTIDE SEQUENCE [LARGE SCALE GENOMIC DNA]</scope>
    <source>
        <strain evidence="2 3">DSM 46092</strain>
    </source>
</reference>
<organism evidence="2 3">
    <name type="scientific">Amycolatopsis sulphurea</name>
    <dbReference type="NCBI Taxonomy" id="76022"/>
    <lineage>
        <taxon>Bacteria</taxon>
        <taxon>Bacillati</taxon>
        <taxon>Actinomycetota</taxon>
        <taxon>Actinomycetes</taxon>
        <taxon>Pseudonocardiales</taxon>
        <taxon>Pseudonocardiaceae</taxon>
        <taxon>Amycolatopsis</taxon>
    </lineage>
</organism>